<dbReference type="InterPro" id="IPR015943">
    <property type="entry name" value="WD40/YVTN_repeat-like_dom_sf"/>
</dbReference>
<feature type="coiled-coil region" evidence="4">
    <location>
        <begin position="80"/>
        <end position="107"/>
    </location>
</feature>
<keyword evidence="6" id="KW-1185">Reference proteome</keyword>
<dbReference type="PANTHER" id="PTHR19848">
    <property type="entry name" value="WD40 REPEAT PROTEIN"/>
    <property type="match status" value="1"/>
</dbReference>
<dbReference type="SMART" id="SM00320">
    <property type="entry name" value="WD40"/>
    <property type="match status" value="9"/>
</dbReference>
<organism evidence="5 6">
    <name type="scientific">Stentor coeruleus</name>
    <dbReference type="NCBI Taxonomy" id="5963"/>
    <lineage>
        <taxon>Eukaryota</taxon>
        <taxon>Sar</taxon>
        <taxon>Alveolata</taxon>
        <taxon>Ciliophora</taxon>
        <taxon>Postciliodesmatophora</taxon>
        <taxon>Heterotrichea</taxon>
        <taxon>Heterotrichida</taxon>
        <taxon>Stentoridae</taxon>
        <taxon>Stentor</taxon>
    </lineage>
</organism>
<dbReference type="PANTHER" id="PTHR19848:SF8">
    <property type="entry name" value="F-BOX AND WD REPEAT DOMAIN CONTAINING 7"/>
    <property type="match status" value="1"/>
</dbReference>
<evidence type="ECO:0000256" key="4">
    <source>
        <dbReference type="SAM" id="Coils"/>
    </source>
</evidence>
<sequence length="616" mass="70738">MKNCMMCENQSKWLCEFTGEVFCKKHLPSYLLQDNPQNIFSIETDPPVAFNDCITQELKSRLKLIVSTKTSILETTSLCITAIRSHMKNAIQKLDSLEETYNSYLQSATNEQSYYDYVHLLNSKFLSSFTELKFPYQIEDYFSKDFVYEISKSNKTIEDLSEDSIEMVLEEQPMTRPYRENQSTEHKYIKNNENNAIIEEIKSENTGKEILNKIYSLIETDGTSIQKIKEYLEKNIGFLPEGHLSGISNISVSDNESYIISGGADKTVRVWNCKNGSQNLVLRQHKGPVHCVCLSDDGKYAISGGSDKDIIVWNLYTKEHIFTLTGHKAAVNSICISKDNKYIVSGSSDQTLRLWDFELQQLEYIFEGHTMIITSVALTQDCDFIISASNDASLRLWNVKTRSLECTISKHESPLLCFGLSKTTEKIISATKIERIRIWDIKKRCLEHIIDEFNEDASAIDVLYDDSKFVIATLSCWVQVWDRENLLVKIRFPGPNDGLLSSVKFLKDDNLIAVTNLENSIEIWSYASNKKLLSMQGHNRKLKKIDFSYDKKSCLTIDFGGTAIFWNIKEKKEVCKVNIGRYYINSIALCNNNRFFVVNHGEIVTVWKMPLKNLRD</sequence>
<dbReference type="EMBL" id="MPUH01001218">
    <property type="protein sequence ID" value="OMJ69276.1"/>
    <property type="molecule type" value="Genomic_DNA"/>
</dbReference>
<accession>A0A1R2AXP0</accession>
<protein>
    <submittedName>
        <fullName evidence="5">Uncharacterized protein</fullName>
    </submittedName>
</protein>
<dbReference type="PROSITE" id="PS50294">
    <property type="entry name" value="WD_REPEATS_REGION"/>
    <property type="match status" value="4"/>
</dbReference>
<dbReference type="AlphaFoldDB" id="A0A1R2AXP0"/>
<dbReference type="Gene3D" id="2.130.10.10">
    <property type="entry name" value="YVTN repeat-like/Quinoprotein amine dehydrogenase"/>
    <property type="match status" value="3"/>
</dbReference>
<keyword evidence="2" id="KW-0677">Repeat</keyword>
<dbReference type="SUPFAM" id="SSF50978">
    <property type="entry name" value="WD40 repeat-like"/>
    <property type="match status" value="2"/>
</dbReference>
<dbReference type="PROSITE" id="PS50082">
    <property type="entry name" value="WD_REPEATS_2"/>
    <property type="match status" value="4"/>
</dbReference>
<keyword evidence="1 3" id="KW-0853">WD repeat</keyword>
<comment type="caution">
    <text evidence="5">The sequence shown here is derived from an EMBL/GenBank/DDBJ whole genome shotgun (WGS) entry which is preliminary data.</text>
</comment>
<evidence type="ECO:0000256" key="1">
    <source>
        <dbReference type="ARBA" id="ARBA00022574"/>
    </source>
</evidence>
<keyword evidence="4" id="KW-0175">Coiled coil</keyword>
<evidence type="ECO:0000313" key="6">
    <source>
        <dbReference type="Proteomes" id="UP000187209"/>
    </source>
</evidence>
<name>A0A1R2AXP0_9CILI</name>
<dbReference type="InterPro" id="IPR001680">
    <property type="entry name" value="WD40_rpt"/>
</dbReference>
<dbReference type="OrthoDB" id="71437at2759"/>
<feature type="repeat" description="WD" evidence="3">
    <location>
        <begin position="324"/>
        <end position="358"/>
    </location>
</feature>
<feature type="repeat" description="WD" evidence="3">
    <location>
        <begin position="282"/>
        <end position="323"/>
    </location>
</feature>
<dbReference type="PRINTS" id="PR00320">
    <property type="entry name" value="GPROTEINBRPT"/>
</dbReference>
<gene>
    <name evidence="5" type="ORF">SteCoe_33048</name>
</gene>
<evidence type="ECO:0000313" key="5">
    <source>
        <dbReference type="EMBL" id="OMJ69276.1"/>
    </source>
</evidence>
<reference evidence="5 6" key="1">
    <citation type="submission" date="2016-11" db="EMBL/GenBank/DDBJ databases">
        <title>The macronuclear genome of Stentor coeruleus: a giant cell with tiny introns.</title>
        <authorList>
            <person name="Slabodnick M."/>
            <person name="Ruby J.G."/>
            <person name="Reiff S.B."/>
            <person name="Swart E.C."/>
            <person name="Gosai S."/>
            <person name="Prabakaran S."/>
            <person name="Witkowska E."/>
            <person name="Larue G.E."/>
            <person name="Fisher S."/>
            <person name="Freeman R.M."/>
            <person name="Gunawardena J."/>
            <person name="Chu W."/>
            <person name="Stover N.A."/>
            <person name="Gregory B.D."/>
            <person name="Nowacki M."/>
            <person name="Derisi J."/>
            <person name="Roy S.W."/>
            <person name="Marshall W.F."/>
            <person name="Sood P."/>
        </authorList>
    </citation>
    <scope>NUCLEOTIDE SEQUENCE [LARGE SCALE GENOMIC DNA]</scope>
    <source>
        <strain evidence="5">WM001</strain>
    </source>
</reference>
<dbReference type="InterPro" id="IPR019775">
    <property type="entry name" value="WD40_repeat_CS"/>
</dbReference>
<feature type="repeat" description="WD" evidence="3">
    <location>
        <begin position="366"/>
        <end position="407"/>
    </location>
</feature>
<dbReference type="Pfam" id="PF00400">
    <property type="entry name" value="WD40"/>
    <property type="match status" value="4"/>
</dbReference>
<proteinExistence type="predicted"/>
<dbReference type="Proteomes" id="UP000187209">
    <property type="component" value="Unassembled WGS sequence"/>
</dbReference>
<dbReference type="InterPro" id="IPR020472">
    <property type="entry name" value="WD40_PAC1"/>
</dbReference>
<feature type="repeat" description="WD" evidence="3">
    <location>
        <begin position="240"/>
        <end position="281"/>
    </location>
</feature>
<evidence type="ECO:0000256" key="3">
    <source>
        <dbReference type="PROSITE-ProRule" id="PRU00221"/>
    </source>
</evidence>
<dbReference type="PROSITE" id="PS00678">
    <property type="entry name" value="WD_REPEATS_1"/>
    <property type="match status" value="3"/>
</dbReference>
<dbReference type="CDD" id="cd00200">
    <property type="entry name" value="WD40"/>
    <property type="match status" value="1"/>
</dbReference>
<dbReference type="InterPro" id="IPR036322">
    <property type="entry name" value="WD40_repeat_dom_sf"/>
</dbReference>
<evidence type="ECO:0000256" key="2">
    <source>
        <dbReference type="ARBA" id="ARBA00022737"/>
    </source>
</evidence>